<dbReference type="AlphaFoldDB" id="G7WMG8"/>
<dbReference type="PANTHER" id="PTHR45947">
    <property type="entry name" value="SULFOQUINOVOSYL TRANSFERASE SQD2"/>
    <property type="match status" value="1"/>
</dbReference>
<dbReference type="Pfam" id="PF00534">
    <property type="entry name" value="Glycos_transf_1"/>
    <property type="match status" value="1"/>
</dbReference>
<dbReference type="InterPro" id="IPR028098">
    <property type="entry name" value="Glyco_trans_4-like_N"/>
</dbReference>
<dbReference type="KEGG" id="mhi:Mhar_1095"/>
<dbReference type="EMBL" id="CP003117">
    <property type="protein sequence ID" value="AET64463.1"/>
    <property type="molecule type" value="Genomic_DNA"/>
</dbReference>
<dbReference type="InterPro" id="IPR050194">
    <property type="entry name" value="Glycosyltransferase_grp1"/>
</dbReference>
<dbReference type="SUPFAM" id="SSF53756">
    <property type="entry name" value="UDP-Glycosyltransferase/glycogen phosphorylase"/>
    <property type="match status" value="1"/>
</dbReference>
<dbReference type="Pfam" id="PF13439">
    <property type="entry name" value="Glyco_transf_4"/>
    <property type="match status" value="1"/>
</dbReference>
<evidence type="ECO:0000259" key="2">
    <source>
        <dbReference type="Pfam" id="PF13439"/>
    </source>
</evidence>
<evidence type="ECO:0000313" key="3">
    <source>
        <dbReference type="EMBL" id="AET64463.1"/>
    </source>
</evidence>
<proteinExistence type="predicted"/>
<dbReference type="OrthoDB" id="132546at2157"/>
<accession>G7WMG8</accession>
<evidence type="ECO:0000259" key="1">
    <source>
        <dbReference type="Pfam" id="PF00534"/>
    </source>
</evidence>
<dbReference type="HOGENOM" id="CLU_009583_2_1_2"/>
<dbReference type="PANTHER" id="PTHR45947:SF3">
    <property type="entry name" value="SULFOQUINOVOSYL TRANSFERASE SQD2"/>
    <property type="match status" value="1"/>
</dbReference>
<keyword evidence="4" id="KW-1185">Reference proteome</keyword>
<evidence type="ECO:0000313" key="4">
    <source>
        <dbReference type="Proteomes" id="UP000005877"/>
    </source>
</evidence>
<feature type="domain" description="Glycosyl transferase family 1" evidence="1">
    <location>
        <begin position="196"/>
        <end position="348"/>
    </location>
</feature>
<dbReference type="InterPro" id="IPR001296">
    <property type="entry name" value="Glyco_trans_1"/>
</dbReference>
<dbReference type="Gene3D" id="3.40.50.2000">
    <property type="entry name" value="Glycogen Phosphorylase B"/>
    <property type="match status" value="2"/>
</dbReference>
<dbReference type="Proteomes" id="UP000005877">
    <property type="component" value="Chromosome"/>
</dbReference>
<dbReference type="PATRIC" id="fig|1110509.7.peg.1217"/>
<dbReference type="RefSeq" id="WP_014586648.1">
    <property type="nucleotide sequence ID" value="NC_017527.1"/>
</dbReference>
<dbReference type="GO" id="GO:0016757">
    <property type="term" value="F:glycosyltransferase activity"/>
    <property type="evidence" value="ECO:0007669"/>
    <property type="project" value="InterPro"/>
</dbReference>
<organism evidence="3 4">
    <name type="scientific">Methanothrix harundinacea (strain 6Ac)</name>
    <name type="common">Methanosaeta harundinacea</name>
    <dbReference type="NCBI Taxonomy" id="1110509"/>
    <lineage>
        <taxon>Archaea</taxon>
        <taxon>Methanobacteriati</taxon>
        <taxon>Methanobacteriota</taxon>
        <taxon>Stenosarchaea group</taxon>
        <taxon>Methanomicrobia</taxon>
        <taxon>Methanotrichales</taxon>
        <taxon>Methanotrichaceae</taxon>
        <taxon>Methanothrix</taxon>
    </lineage>
</organism>
<name>G7WMG8_METH6</name>
<sequence length="372" mass="40890">MKILHTPPRYPPAVGGVENYVRSLSGELVKLGHEVTVLCANEPKSAAEEILQGVKVRRVPYVGKVANTNITPGLPIAILREEFDLLHTHLPTPWSADVSGFAAAAKRKPLVLTYYNEIVGEGSAGRIARLYNGTGLRLLLRLAARITIIQPEYLKSPHLRGFEEKVEVIPVGVDLARFRPQRAAADGRTLFFLSLLDRHHRYKGLEVLLSALAVVKEEVSDVQLLVGGGGELLDHYRRASARLGLEENVQFLGFVPEEMVAKHYNRCDIFILPSTSRSQEGFGMVALEALACGRPVICTRIVGVAEDVERVGAGLVVEPNDPEGLARAIARLLQSGPEARRMGAAGRRLAEERYGWRKVAERFEGLYQDLVG</sequence>
<keyword evidence="3" id="KW-0808">Transferase</keyword>
<dbReference type="STRING" id="1110509.Mhar_1095"/>
<feature type="domain" description="Glycosyltransferase subfamily 4-like N-terminal" evidence="2">
    <location>
        <begin position="14"/>
        <end position="177"/>
    </location>
</feature>
<gene>
    <name evidence="3" type="ordered locus">Mhar_1095</name>
</gene>
<reference evidence="3 4" key="1">
    <citation type="journal article" date="2012" name="PLoS ONE">
        <title>The genome characteristics and predicted function of methyl-group oxidation pathway in the obligate aceticlastic methanogens, Methanosaeta spp.</title>
        <authorList>
            <person name="Zhu J."/>
            <person name="Zheng H."/>
            <person name="Ai G."/>
            <person name="Zhang G."/>
            <person name="Liu D."/>
            <person name="Liu X."/>
            <person name="Dong X."/>
        </authorList>
    </citation>
    <scope>NUCLEOTIDE SEQUENCE [LARGE SCALE GENOMIC DNA]</scope>
    <source>
        <strain evidence="3 4">6Ac</strain>
    </source>
</reference>
<protein>
    <submittedName>
        <fullName evidence="3">Group 1 glycosyl transferase</fullName>
    </submittedName>
</protein>
<dbReference type="GeneID" id="12510264"/>
<dbReference type="CDD" id="cd03801">
    <property type="entry name" value="GT4_PimA-like"/>
    <property type="match status" value="1"/>
</dbReference>